<keyword evidence="1" id="KW-0812">Transmembrane</keyword>
<keyword evidence="1" id="KW-0472">Membrane</keyword>
<dbReference type="RefSeq" id="WP_108604435.1">
    <property type="nucleotide sequence ID" value="NZ_CP026604.1"/>
</dbReference>
<sequence>MKSRNFALAALIFLCLSLVIALLVFIDWEKKEIELGLNRDAAQNPMLAAELLLKKYDKTITRLSESQQFLLNKQITLSTSSSLILDEAALVEHPFIKPALSKWVQAGGHLIYVVSSRREQLTLGDNPFIETAEITLHEHEFGWQRQNVLAEPEANLHLPYKESSLALYLPYSYYFSNCAGSAHTLLPTPDKTALEQQDEQKKSAPNEDTAPAAQLICEIGYDDGYVTFLPSIDIISNHGLRHLDHGAFLLWLIGDNSHLFYLPSLQSPNWLVSLWNWSWQVVVMFLLLSASCLWYLAMRLGPAKVPNQEQKVPFSRHVRATGQFMQAQGHDEQLKQALLQDIETLVERRQPNFKHLARPEQARVLSQITGNDRDTLLQLLNDPLPEEASARTKTVNLFKQLRKAI</sequence>
<dbReference type="AlphaFoldDB" id="A0A2S0VVX6"/>
<name>A0A2S0VVX6_9ALTE</name>
<dbReference type="Proteomes" id="UP000244441">
    <property type="component" value="Chromosome"/>
</dbReference>
<proteinExistence type="predicted"/>
<gene>
    <name evidence="3" type="ORF">C2869_19060</name>
</gene>
<evidence type="ECO:0000256" key="1">
    <source>
        <dbReference type="SAM" id="Phobius"/>
    </source>
</evidence>
<accession>A0A2S0VVX6</accession>
<keyword evidence="4" id="KW-1185">Reference proteome</keyword>
<organism evidence="3 4">
    <name type="scientific">Saccharobesus litoralis</name>
    <dbReference type="NCBI Taxonomy" id="2172099"/>
    <lineage>
        <taxon>Bacteria</taxon>
        <taxon>Pseudomonadati</taxon>
        <taxon>Pseudomonadota</taxon>
        <taxon>Gammaproteobacteria</taxon>
        <taxon>Alteromonadales</taxon>
        <taxon>Alteromonadaceae</taxon>
        <taxon>Saccharobesus</taxon>
    </lineage>
</organism>
<evidence type="ECO:0000313" key="3">
    <source>
        <dbReference type="EMBL" id="AWB68374.1"/>
    </source>
</evidence>
<protein>
    <recommendedName>
        <fullName evidence="2">DUF4350 domain-containing protein</fullName>
    </recommendedName>
</protein>
<dbReference type="OrthoDB" id="6638317at2"/>
<evidence type="ECO:0000259" key="2">
    <source>
        <dbReference type="Pfam" id="PF14258"/>
    </source>
</evidence>
<dbReference type="EMBL" id="CP026604">
    <property type="protein sequence ID" value="AWB68374.1"/>
    <property type="molecule type" value="Genomic_DNA"/>
</dbReference>
<dbReference type="Pfam" id="PF14258">
    <property type="entry name" value="DUF4350"/>
    <property type="match status" value="1"/>
</dbReference>
<dbReference type="KEGG" id="cate:C2869_19060"/>
<evidence type="ECO:0000313" key="4">
    <source>
        <dbReference type="Proteomes" id="UP000244441"/>
    </source>
</evidence>
<feature type="transmembrane region" description="Helical" evidence="1">
    <location>
        <begin position="277"/>
        <end position="297"/>
    </location>
</feature>
<reference evidence="3 4" key="1">
    <citation type="submission" date="2018-01" db="EMBL/GenBank/DDBJ databases">
        <title>Genome sequence of a Cantenovulum-like bacteria.</title>
        <authorList>
            <person name="Tan W.R."/>
            <person name="Lau N.-S."/>
            <person name="Go F."/>
            <person name="Amirul A.-A.A."/>
        </authorList>
    </citation>
    <scope>NUCLEOTIDE SEQUENCE [LARGE SCALE GENOMIC DNA]</scope>
    <source>
        <strain evidence="3 4">CCB-QB4</strain>
    </source>
</reference>
<keyword evidence="1" id="KW-1133">Transmembrane helix</keyword>
<dbReference type="InterPro" id="IPR025646">
    <property type="entry name" value="DUF4350"/>
</dbReference>
<feature type="domain" description="DUF4350" evidence="2">
    <location>
        <begin position="40"/>
        <end position="253"/>
    </location>
</feature>